<evidence type="ECO:0000313" key="2">
    <source>
        <dbReference type="Proteomes" id="UP000007800"/>
    </source>
</evidence>
<feature type="non-terminal residue" evidence="1">
    <location>
        <position position="76"/>
    </location>
</feature>
<dbReference type="InterPro" id="IPR036397">
    <property type="entry name" value="RNaseH_sf"/>
</dbReference>
<proteinExistence type="predicted"/>
<protein>
    <recommendedName>
        <fullName evidence="3">3'-5' exonuclease domain-containing protein</fullName>
    </recommendedName>
</protein>
<dbReference type="Proteomes" id="UP000007800">
    <property type="component" value="Unassembled WGS sequence"/>
</dbReference>
<accession>C5KBX6</accession>
<dbReference type="AlphaFoldDB" id="C5KBX6"/>
<dbReference type="RefSeq" id="XP_002786211.1">
    <property type="nucleotide sequence ID" value="XM_002786165.1"/>
</dbReference>
<keyword evidence="2" id="KW-1185">Reference proteome</keyword>
<feature type="non-terminal residue" evidence="1">
    <location>
        <position position="1"/>
    </location>
</feature>
<dbReference type="Gene3D" id="3.30.420.10">
    <property type="entry name" value="Ribonuclease H-like superfamily/Ribonuclease H"/>
    <property type="match status" value="1"/>
</dbReference>
<dbReference type="SUPFAM" id="SSF53098">
    <property type="entry name" value="Ribonuclease H-like"/>
    <property type="match status" value="1"/>
</dbReference>
<evidence type="ECO:0000313" key="1">
    <source>
        <dbReference type="EMBL" id="EER18007.1"/>
    </source>
</evidence>
<gene>
    <name evidence="1" type="ORF">Pmar_PMAR019889</name>
</gene>
<sequence>LLLKQQSQSLYHISLDDLAVKIFGTRLGTIKGEASIEGVVTKMAQDPNVWFYRPLQPDMISYAARDVMCLPLLREL</sequence>
<organism evidence="2">
    <name type="scientific">Perkinsus marinus (strain ATCC 50983 / TXsc)</name>
    <dbReference type="NCBI Taxonomy" id="423536"/>
    <lineage>
        <taxon>Eukaryota</taxon>
        <taxon>Sar</taxon>
        <taxon>Alveolata</taxon>
        <taxon>Perkinsozoa</taxon>
        <taxon>Perkinsea</taxon>
        <taxon>Perkinsida</taxon>
        <taxon>Perkinsidae</taxon>
        <taxon>Perkinsus</taxon>
    </lineage>
</organism>
<reference evidence="1 2" key="1">
    <citation type="submission" date="2008-07" db="EMBL/GenBank/DDBJ databases">
        <authorList>
            <person name="El-Sayed N."/>
            <person name="Caler E."/>
            <person name="Inman J."/>
            <person name="Amedeo P."/>
            <person name="Hass B."/>
            <person name="Wortman J."/>
        </authorList>
    </citation>
    <scope>NUCLEOTIDE SEQUENCE [LARGE SCALE GENOMIC DNA]</scope>
    <source>
        <strain evidence="2">ATCC 50983 / TXsc</strain>
    </source>
</reference>
<dbReference type="EMBL" id="GG671946">
    <property type="protein sequence ID" value="EER18007.1"/>
    <property type="molecule type" value="Genomic_DNA"/>
</dbReference>
<dbReference type="GeneID" id="9063350"/>
<dbReference type="InParanoid" id="C5KBX6"/>
<dbReference type="GO" id="GO:0003676">
    <property type="term" value="F:nucleic acid binding"/>
    <property type="evidence" value="ECO:0007669"/>
    <property type="project" value="InterPro"/>
</dbReference>
<name>C5KBX6_PERM5</name>
<dbReference type="InterPro" id="IPR012337">
    <property type="entry name" value="RNaseH-like_sf"/>
</dbReference>
<evidence type="ECO:0008006" key="3">
    <source>
        <dbReference type="Google" id="ProtNLM"/>
    </source>
</evidence>
<dbReference type="OrthoDB" id="26838at2759"/>